<evidence type="ECO:0000313" key="1">
    <source>
        <dbReference type="EMBL" id="KRG11648.1"/>
    </source>
</evidence>
<evidence type="ECO:0008006" key="3">
    <source>
        <dbReference type="Google" id="ProtNLM"/>
    </source>
</evidence>
<reference evidence="1 2" key="1">
    <citation type="submission" date="2015-06" db="EMBL/GenBank/DDBJ databases">
        <title>Genome sequencing project of Bacillus galactosidilyticus PL133.</title>
        <authorList>
            <person name="Gaiero J."/>
            <person name="Nicol R."/>
            <person name="Habash M."/>
        </authorList>
    </citation>
    <scope>NUCLEOTIDE SEQUENCE [LARGE SCALE GENOMIC DNA]</scope>
    <source>
        <strain evidence="1 2">PL133</strain>
    </source>
</reference>
<proteinExistence type="predicted"/>
<name>A0A0Q9XSP0_9BACI</name>
<gene>
    <name evidence="1" type="ORF">ACA29_15965</name>
</gene>
<sequence>MPLDFTHSFGRFNKENENLEIEYLSEKQHFNYIINVIPSKNETELLSDIDSQVFLKDGTQANYLTSGKDGKSLITFMFKKNNWTYILSIEERLLDNPLSTMMEIANSF</sequence>
<dbReference type="AlphaFoldDB" id="A0A0Q9XSP0"/>
<dbReference type="EMBL" id="LGPB01000117">
    <property type="protein sequence ID" value="KRG11648.1"/>
    <property type="molecule type" value="Genomic_DNA"/>
</dbReference>
<evidence type="ECO:0000313" key="2">
    <source>
        <dbReference type="Proteomes" id="UP000053881"/>
    </source>
</evidence>
<accession>A0A0Q9XSP0</accession>
<dbReference type="Proteomes" id="UP000053881">
    <property type="component" value="Unassembled WGS sequence"/>
</dbReference>
<organism evidence="1 2">
    <name type="scientific">Lederbergia galactosidilytica</name>
    <dbReference type="NCBI Taxonomy" id="217031"/>
    <lineage>
        <taxon>Bacteria</taxon>
        <taxon>Bacillati</taxon>
        <taxon>Bacillota</taxon>
        <taxon>Bacilli</taxon>
        <taxon>Bacillales</taxon>
        <taxon>Bacillaceae</taxon>
        <taxon>Lederbergia</taxon>
    </lineage>
</organism>
<comment type="caution">
    <text evidence="1">The sequence shown here is derived from an EMBL/GenBank/DDBJ whole genome shotgun (WGS) entry which is preliminary data.</text>
</comment>
<protein>
    <recommendedName>
        <fullName evidence="3">DUF4367 domain-containing protein</fullName>
    </recommendedName>
</protein>
<dbReference type="PATRIC" id="fig|217031.4.peg.5427"/>